<dbReference type="PROSITE" id="PS00138">
    <property type="entry name" value="SUBTILASE_SER"/>
    <property type="match status" value="1"/>
</dbReference>
<dbReference type="Gene3D" id="3.30.70.80">
    <property type="entry name" value="Peptidase S8 propeptide/proteinase inhibitor I9"/>
    <property type="match status" value="1"/>
</dbReference>
<evidence type="ECO:0000313" key="11">
    <source>
        <dbReference type="Proteomes" id="UP000094236"/>
    </source>
</evidence>
<dbReference type="EMBL" id="KV454018">
    <property type="protein sequence ID" value="ODV93490.1"/>
    <property type="molecule type" value="Genomic_DNA"/>
</dbReference>
<evidence type="ECO:0000256" key="3">
    <source>
        <dbReference type="ARBA" id="ARBA00022801"/>
    </source>
</evidence>
<feature type="chain" id="PRO_5009163328" description="Peptidase S8/S53 domain-containing protein" evidence="7">
    <location>
        <begin position="19"/>
        <end position="495"/>
    </location>
</feature>
<evidence type="ECO:0000256" key="1">
    <source>
        <dbReference type="ARBA" id="ARBA00011073"/>
    </source>
</evidence>
<dbReference type="GO" id="GO:0004252">
    <property type="term" value="F:serine-type endopeptidase activity"/>
    <property type="evidence" value="ECO:0007669"/>
    <property type="project" value="UniProtKB-UniRule"/>
</dbReference>
<dbReference type="InterPro" id="IPR023828">
    <property type="entry name" value="Peptidase_S8_Ser-AS"/>
</dbReference>
<feature type="active site" description="Charge relay system" evidence="5">
    <location>
        <position position="209"/>
    </location>
</feature>
<dbReference type="AlphaFoldDB" id="A0A1E4TP09"/>
<evidence type="ECO:0000259" key="9">
    <source>
        <dbReference type="Pfam" id="PF05922"/>
    </source>
</evidence>
<evidence type="ECO:0000256" key="4">
    <source>
        <dbReference type="ARBA" id="ARBA00022825"/>
    </source>
</evidence>
<dbReference type="Gene3D" id="3.40.50.200">
    <property type="entry name" value="Peptidase S8/S53 domain"/>
    <property type="match status" value="1"/>
</dbReference>
<feature type="active site" description="Charge relay system" evidence="5">
    <location>
        <position position="241"/>
    </location>
</feature>
<evidence type="ECO:0008006" key="12">
    <source>
        <dbReference type="Google" id="ProtNLM"/>
    </source>
</evidence>
<dbReference type="InterPro" id="IPR010259">
    <property type="entry name" value="S8pro/Inhibitor_I9"/>
</dbReference>
<dbReference type="Pfam" id="PF05922">
    <property type="entry name" value="Inhibitor_I9"/>
    <property type="match status" value="1"/>
</dbReference>
<evidence type="ECO:0000256" key="2">
    <source>
        <dbReference type="ARBA" id="ARBA00022670"/>
    </source>
</evidence>
<proteinExistence type="inferred from homology"/>
<feature type="domain" description="Inhibitor I9" evidence="9">
    <location>
        <begin position="70"/>
        <end position="162"/>
    </location>
</feature>
<dbReference type="PROSITE" id="PS00137">
    <property type="entry name" value="SUBTILASE_HIS"/>
    <property type="match status" value="1"/>
</dbReference>
<feature type="domain" description="Peptidase S8/S53" evidence="8">
    <location>
        <begin position="200"/>
        <end position="447"/>
    </location>
</feature>
<dbReference type="OrthoDB" id="206201at2759"/>
<dbReference type="InterPro" id="IPR023827">
    <property type="entry name" value="Peptidase_S8_Asp-AS"/>
</dbReference>
<feature type="signal peptide" evidence="7">
    <location>
        <begin position="1"/>
        <end position="18"/>
    </location>
</feature>
<keyword evidence="2 5" id="KW-0645">Protease</keyword>
<dbReference type="PRINTS" id="PR00723">
    <property type="entry name" value="SUBTILISIN"/>
</dbReference>
<dbReference type="GO" id="GO:0006508">
    <property type="term" value="P:proteolysis"/>
    <property type="evidence" value="ECO:0007669"/>
    <property type="project" value="UniProtKB-KW"/>
</dbReference>
<dbReference type="PROSITE" id="PS00136">
    <property type="entry name" value="SUBTILASE_ASP"/>
    <property type="match status" value="1"/>
</dbReference>
<dbReference type="FunFam" id="3.40.50.200:FF:000007">
    <property type="entry name" value="Subtilisin-like serine protease"/>
    <property type="match status" value="1"/>
</dbReference>
<dbReference type="Pfam" id="PF00082">
    <property type="entry name" value="Peptidase_S8"/>
    <property type="match status" value="1"/>
</dbReference>
<dbReference type="InterPro" id="IPR034193">
    <property type="entry name" value="PCSK9_ProteinaseK-like"/>
</dbReference>
<feature type="active site" description="Charge relay system" evidence="5">
    <location>
        <position position="403"/>
    </location>
</feature>
<name>A0A1E4TP09_PACTA</name>
<sequence>MKLSFVFFIFSFTVLSYSLTIPTLYRNDDTDLLINKDSAHKFFFNKFNKIDKVAPIYSSELKGREIIPNSYIVVFKKTLDQERLRFHKNQVLERQLIEIDILEKKDPGNEFIAQVKGSGDLLKEFKIGDLVHGYSGIFLPQTLEFIRHDPLIAFVEKDSKVYANEFAIEKDSPWGLARISSRKSLDYADTYDYLYDDEGGKGVTAYVIDTGIYIEHNQFEGRAKWGKTIPAGNQDKDDHGHGTHCAGTIASKDYGIAKNAEVVAVKVLSSDGSGSMSDVIKGVEFVANAHTKAVKEGKKGFKGSTANMSLGGGNSPALDMAVNAAVKAGIHFGVAAGNENDDACYSSPASAELAITVGASSVYDYRAYFSNYGKCVDVFAPGLNILSTYIGYPEATTSMSGTSMASPHIVGLLTYFLSLHPDSDSEFFASGGVVTPAQLKKQVLAFATKDTLASVPEDTPNLLIFNGAGQDLSPFWGNITDSNTDEQVQVHKDMN</sequence>
<accession>A0A1E4TP09</accession>
<dbReference type="InterPro" id="IPR022398">
    <property type="entry name" value="Peptidase_S8_His-AS"/>
</dbReference>
<dbReference type="InterPro" id="IPR050131">
    <property type="entry name" value="Peptidase_S8_subtilisin-like"/>
</dbReference>
<keyword evidence="4 5" id="KW-0720">Serine protease</keyword>
<evidence type="ECO:0000313" key="10">
    <source>
        <dbReference type="EMBL" id="ODV93490.1"/>
    </source>
</evidence>
<dbReference type="CDD" id="cd04077">
    <property type="entry name" value="Peptidases_S8_PCSK9_ProteinaseK_like"/>
    <property type="match status" value="1"/>
</dbReference>
<dbReference type="SUPFAM" id="SSF52743">
    <property type="entry name" value="Subtilisin-like"/>
    <property type="match status" value="1"/>
</dbReference>
<keyword evidence="7" id="KW-0732">Signal</keyword>
<protein>
    <recommendedName>
        <fullName evidence="12">Peptidase S8/S53 domain-containing protein</fullName>
    </recommendedName>
</protein>
<dbReference type="PANTHER" id="PTHR43806">
    <property type="entry name" value="PEPTIDASE S8"/>
    <property type="match status" value="1"/>
</dbReference>
<dbReference type="STRING" id="669874.A0A1E4TP09"/>
<reference evidence="11" key="1">
    <citation type="submission" date="2016-05" db="EMBL/GenBank/DDBJ databases">
        <title>Comparative genomics of biotechnologically important yeasts.</title>
        <authorList>
            <consortium name="DOE Joint Genome Institute"/>
            <person name="Riley R."/>
            <person name="Haridas S."/>
            <person name="Wolfe K.H."/>
            <person name="Lopes M.R."/>
            <person name="Hittinger C.T."/>
            <person name="Goker M."/>
            <person name="Salamov A."/>
            <person name="Wisecaver J."/>
            <person name="Long T.M."/>
            <person name="Aerts A.L."/>
            <person name="Barry K."/>
            <person name="Choi C."/>
            <person name="Clum A."/>
            <person name="Coughlan A.Y."/>
            <person name="Deshpande S."/>
            <person name="Douglass A.P."/>
            <person name="Hanson S.J."/>
            <person name="Klenk H.-P."/>
            <person name="Labutti K."/>
            <person name="Lapidus A."/>
            <person name="Lindquist E."/>
            <person name="Lipzen A."/>
            <person name="Meier-Kolthoff J.P."/>
            <person name="Ohm R.A."/>
            <person name="Otillar R.P."/>
            <person name="Pangilinan J."/>
            <person name="Peng Y."/>
            <person name="Rokas A."/>
            <person name="Rosa C.A."/>
            <person name="Scheuner C."/>
            <person name="Sibirny A.A."/>
            <person name="Slot J.C."/>
            <person name="Stielow J.B."/>
            <person name="Sun H."/>
            <person name="Kurtzman C.P."/>
            <person name="Blackwell M."/>
            <person name="Grigoriev I.V."/>
            <person name="Jeffries T.W."/>
        </authorList>
    </citation>
    <scope>NUCLEOTIDE SEQUENCE [LARGE SCALE GENOMIC DNA]</scope>
    <source>
        <strain evidence="11">NRRL Y-2460</strain>
    </source>
</reference>
<keyword evidence="11" id="KW-1185">Reference proteome</keyword>
<keyword evidence="3 5" id="KW-0378">Hydrolase</keyword>
<dbReference type="Proteomes" id="UP000094236">
    <property type="component" value="Unassembled WGS sequence"/>
</dbReference>
<dbReference type="InterPro" id="IPR015500">
    <property type="entry name" value="Peptidase_S8_subtilisin-rel"/>
</dbReference>
<evidence type="ECO:0000256" key="6">
    <source>
        <dbReference type="RuleBase" id="RU003355"/>
    </source>
</evidence>
<evidence type="ECO:0000259" key="8">
    <source>
        <dbReference type="Pfam" id="PF00082"/>
    </source>
</evidence>
<dbReference type="PROSITE" id="PS51892">
    <property type="entry name" value="SUBTILASE"/>
    <property type="match status" value="1"/>
</dbReference>
<evidence type="ECO:0000256" key="7">
    <source>
        <dbReference type="SAM" id="SignalP"/>
    </source>
</evidence>
<gene>
    <name evidence="10" type="ORF">PACTADRAFT_46791</name>
</gene>
<dbReference type="InterPro" id="IPR036852">
    <property type="entry name" value="Peptidase_S8/S53_dom_sf"/>
</dbReference>
<dbReference type="InterPro" id="IPR037045">
    <property type="entry name" value="S8pro/Inhibitor_I9_sf"/>
</dbReference>
<comment type="similarity">
    <text evidence="1 5 6">Belongs to the peptidase S8 family.</text>
</comment>
<dbReference type="InterPro" id="IPR000209">
    <property type="entry name" value="Peptidase_S8/S53_dom"/>
</dbReference>
<evidence type="ECO:0000256" key="5">
    <source>
        <dbReference type="PROSITE-ProRule" id="PRU01240"/>
    </source>
</evidence>
<organism evidence="10 11">
    <name type="scientific">Pachysolen tannophilus NRRL Y-2460</name>
    <dbReference type="NCBI Taxonomy" id="669874"/>
    <lineage>
        <taxon>Eukaryota</taxon>
        <taxon>Fungi</taxon>
        <taxon>Dikarya</taxon>
        <taxon>Ascomycota</taxon>
        <taxon>Saccharomycotina</taxon>
        <taxon>Pichiomycetes</taxon>
        <taxon>Pachysolenaceae</taxon>
        <taxon>Pachysolen</taxon>
    </lineage>
</organism>
<dbReference type="SUPFAM" id="SSF54897">
    <property type="entry name" value="Protease propeptides/inhibitors"/>
    <property type="match status" value="1"/>
</dbReference>
<dbReference type="PANTHER" id="PTHR43806:SF11">
    <property type="entry name" value="CEREVISIN-RELATED"/>
    <property type="match status" value="1"/>
</dbReference>